<dbReference type="InterPro" id="IPR052915">
    <property type="entry name" value="RtcB-like"/>
</dbReference>
<evidence type="ECO:0000256" key="1">
    <source>
        <dbReference type="ARBA" id="ARBA00012726"/>
    </source>
</evidence>
<dbReference type="PANTHER" id="PTHR43749:SF2">
    <property type="entry name" value="RNA-SPLICING LIGASE RTCB"/>
    <property type="match status" value="1"/>
</dbReference>
<feature type="binding site" evidence="11">
    <location>
        <position position="165"/>
    </location>
    <ligand>
        <name>Mn(2+)</name>
        <dbReference type="ChEBI" id="CHEBI:29035"/>
        <label>2</label>
    </ligand>
</feature>
<dbReference type="EMBL" id="JFHK01000018">
    <property type="protein sequence ID" value="OAA29470.1"/>
    <property type="molecule type" value="Genomic_DNA"/>
</dbReference>
<dbReference type="GO" id="GO:0170057">
    <property type="term" value="F:RNA ligase (GTP) activity"/>
    <property type="evidence" value="ECO:0007669"/>
    <property type="project" value="UniProtKB-EC"/>
</dbReference>
<keyword evidence="13" id="KW-1185">Reference proteome</keyword>
<evidence type="ECO:0000256" key="4">
    <source>
        <dbReference type="ARBA" id="ARBA00022741"/>
    </source>
</evidence>
<keyword evidence="4 10" id="KW-0547">Nucleotide-binding</keyword>
<feature type="binding site" evidence="10">
    <location>
        <position position="382"/>
    </location>
    <ligand>
        <name>GMP</name>
        <dbReference type="ChEBI" id="CHEBI:58115"/>
    </ligand>
</feature>
<feature type="binding site" evidence="10">
    <location>
        <begin position="147"/>
        <end position="151"/>
    </location>
    <ligand>
        <name>GMP</name>
        <dbReference type="ChEBI" id="CHEBI:58115"/>
    </ligand>
</feature>
<feature type="binding site" evidence="11">
    <location>
        <position position="72"/>
    </location>
    <ligand>
        <name>Mn(2+)</name>
        <dbReference type="ChEBI" id="CHEBI:29035"/>
        <label>1</label>
    </ligand>
</feature>
<dbReference type="Gene3D" id="3.90.1860.10">
    <property type="entry name" value="tRNA-splicing ligase RtcB"/>
    <property type="match status" value="1"/>
</dbReference>
<dbReference type="GO" id="GO:0042245">
    <property type="term" value="P:RNA repair"/>
    <property type="evidence" value="ECO:0007669"/>
    <property type="project" value="UniProtKB-KW"/>
</dbReference>
<dbReference type="AlphaFoldDB" id="A0A176K032"/>
<evidence type="ECO:0000256" key="9">
    <source>
        <dbReference type="PIRSR" id="PIRSR601233-1"/>
    </source>
</evidence>
<comment type="cofactor">
    <cofactor evidence="11">
        <name>Mn(2+)</name>
        <dbReference type="ChEBI" id="CHEBI:29035"/>
    </cofactor>
    <text evidence="11">Binds 2 manganese ions per subunit.</text>
</comment>
<reference evidence="12 13" key="1">
    <citation type="submission" date="2014-02" db="EMBL/GenBank/DDBJ databases">
        <title>Kosmotoga genome sequencing.</title>
        <authorList>
            <person name="Pollo S.M."/>
            <person name="Charchuk R."/>
            <person name="Nesbo C.L."/>
        </authorList>
    </citation>
    <scope>NUCLEOTIDE SEQUENCE [LARGE SCALE GENOMIC DNA]</scope>
    <source>
        <strain evidence="12 13">S304</strain>
    </source>
</reference>
<keyword evidence="7 11" id="KW-0464">Manganese</keyword>
<keyword evidence="6 10" id="KW-0342">GTP-binding</keyword>
<dbReference type="STRING" id="1453497.AT15_02005"/>
<dbReference type="PANTHER" id="PTHR43749">
    <property type="entry name" value="RNA-SPLICING LIGASE RTCB"/>
    <property type="match status" value="1"/>
</dbReference>
<proteinExistence type="predicted"/>
<dbReference type="InterPro" id="IPR001233">
    <property type="entry name" value="RtcB"/>
</dbReference>
<comment type="catalytic activity">
    <reaction evidence="8">
        <text>a 3'-end 3'-phospho-ribonucleotide-RNA + a 5'-end dephospho-ribonucleoside-RNA + GTP = a ribonucleotidyl-ribonucleotide-RNA + GMP + diphosphate</text>
        <dbReference type="Rhea" id="RHEA:68076"/>
        <dbReference type="Rhea" id="RHEA-COMP:10463"/>
        <dbReference type="Rhea" id="RHEA-COMP:13936"/>
        <dbReference type="Rhea" id="RHEA-COMP:17355"/>
        <dbReference type="ChEBI" id="CHEBI:33019"/>
        <dbReference type="ChEBI" id="CHEBI:37565"/>
        <dbReference type="ChEBI" id="CHEBI:58115"/>
        <dbReference type="ChEBI" id="CHEBI:83062"/>
        <dbReference type="ChEBI" id="CHEBI:138284"/>
        <dbReference type="ChEBI" id="CHEBI:173118"/>
        <dbReference type="EC" id="6.5.1.8"/>
    </reaction>
</comment>
<keyword evidence="3 11" id="KW-0479">Metal-binding</keyword>
<evidence type="ECO:0000313" key="12">
    <source>
        <dbReference type="EMBL" id="OAA29470.1"/>
    </source>
</evidence>
<accession>A0A176K032</accession>
<dbReference type="GO" id="GO:0030145">
    <property type="term" value="F:manganese ion binding"/>
    <property type="evidence" value="ECO:0007669"/>
    <property type="project" value="TreeGrafter"/>
</dbReference>
<dbReference type="Proteomes" id="UP000077339">
    <property type="component" value="Unassembled WGS sequence"/>
</dbReference>
<evidence type="ECO:0000256" key="7">
    <source>
        <dbReference type="ARBA" id="ARBA00023211"/>
    </source>
</evidence>
<evidence type="ECO:0000256" key="8">
    <source>
        <dbReference type="ARBA" id="ARBA00047746"/>
    </source>
</evidence>
<organism evidence="12 13">
    <name type="scientific">Kosmotoga arenicorallina S304</name>
    <dbReference type="NCBI Taxonomy" id="1453497"/>
    <lineage>
        <taxon>Bacteria</taxon>
        <taxon>Thermotogati</taxon>
        <taxon>Thermotogota</taxon>
        <taxon>Thermotogae</taxon>
        <taxon>Kosmotogales</taxon>
        <taxon>Kosmotogaceae</taxon>
        <taxon>Kosmotoga</taxon>
    </lineage>
</organism>
<dbReference type="GO" id="GO:0006281">
    <property type="term" value="P:DNA repair"/>
    <property type="evidence" value="ECO:0007669"/>
    <property type="project" value="TreeGrafter"/>
</dbReference>
<evidence type="ECO:0000256" key="3">
    <source>
        <dbReference type="ARBA" id="ARBA00022723"/>
    </source>
</evidence>
<dbReference type="PATRIC" id="fig|1453497.3.peg.399"/>
<feature type="binding site" evidence="10">
    <location>
        <begin position="308"/>
        <end position="311"/>
    </location>
    <ligand>
        <name>GMP</name>
        <dbReference type="ChEBI" id="CHEBI:58115"/>
    </ligand>
</feature>
<feature type="active site" description="GMP-histidine intermediate" evidence="9">
    <location>
        <position position="308"/>
    </location>
</feature>
<keyword evidence="5" id="KW-0692">RNA repair</keyword>
<gene>
    <name evidence="12" type="ORF">AT15_02005</name>
</gene>
<sequence>MGRYYPKLKSRIWIPIDKIEEEAIEQIRNLSRIPSLFRWIAVMPDVHPGYGMPIGGVVALKNAVIPYAVGMDIGCGVVTVKTNLTAEIVMKYREPILKMFLEKIPVGFRWRGKALSSDLWKKKPAGFVTEKEWKKAQKQLGTLGGGNHFIEIQKDESGEIFLTVHSGSRNLGKQVASHYDRIAKEYCKKRGVNPPPGLSWLPVDSNEGKQYLGEMNFCIEFASENRRLIMETALEVMKYFFPDIEELERLETIHNYASFEEHYGEKVLVHRKGAVKAKGKVIIPGSMGSSTYIAEGLCSPDSFCSCSHGAGRVLGRHEAKRKLSFAEVKRDLDERNVVLITPDKSAVVEEARAAYKDIEEVMEYQKDLVKKVTRLTPIAVIKG</sequence>
<feature type="binding site" evidence="10">
    <location>
        <begin position="254"/>
        <end position="255"/>
    </location>
    <ligand>
        <name>GMP</name>
        <dbReference type="ChEBI" id="CHEBI:58115"/>
    </ligand>
</feature>
<dbReference type="OrthoDB" id="9802323at2"/>
<dbReference type="GO" id="GO:0003909">
    <property type="term" value="F:DNA ligase activity"/>
    <property type="evidence" value="ECO:0007669"/>
    <property type="project" value="TreeGrafter"/>
</dbReference>
<dbReference type="SUPFAM" id="SSF103365">
    <property type="entry name" value="Hypothetical protein PH1602"/>
    <property type="match status" value="1"/>
</dbReference>
<evidence type="ECO:0000256" key="5">
    <source>
        <dbReference type="ARBA" id="ARBA00022800"/>
    </source>
</evidence>
<feature type="binding site" evidence="11">
    <location>
        <position position="254"/>
    </location>
    <ligand>
        <name>Mn(2+)</name>
        <dbReference type="ChEBI" id="CHEBI:29035"/>
        <label>2</label>
    </ligand>
</feature>
<dbReference type="InterPro" id="IPR036025">
    <property type="entry name" value="RtcB-like_sf"/>
</dbReference>
<evidence type="ECO:0000256" key="10">
    <source>
        <dbReference type="PIRSR" id="PIRSR601233-2"/>
    </source>
</evidence>
<dbReference type="Pfam" id="PF01139">
    <property type="entry name" value="RtcB"/>
    <property type="match status" value="2"/>
</dbReference>
<feature type="binding site" evidence="10">
    <location>
        <begin position="284"/>
        <end position="287"/>
    </location>
    <ligand>
        <name>GMP</name>
        <dbReference type="ChEBI" id="CHEBI:58115"/>
    </ligand>
</feature>
<dbReference type="GO" id="GO:0005525">
    <property type="term" value="F:GTP binding"/>
    <property type="evidence" value="ECO:0007669"/>
    <property type="project" value="UniProtKB-KW"/>
</dbReference>
<protein>
    <recommendedName>
        <fullName evidence="1">3'-phosphate/5'-hydroxy nucleic acid ligase</fullName>
        <ecNumber evidence="1">6.5.1.8</ecNumber>
    </recommendedName>
</protein>
<dbReference type="RefSeq" id="WP_068348157.1">
    <property type="nucleotide sequence ID" value="NZ_JFHK01000018.1"/>
</dbReference>
<evidence type="ECO:0000256" key="11">
    <source>
        <dbReference type="PIRSR" id="PIRSR601233-3"/>
    </source>
</evidence>
<comment type="caution">
    <text evidence="12">The sequence shown here is derived from an EMBL/GenBank/DDBJ whole genome shotgun (WGS) entry which is preliminary data.</text>
</comment>
<name>A0A176K032_9BACT</name>
<keyword evidence="2" id="KW-0436">Ligase</keyword>
<feature type="binding site" evidence="11">
    <location>
        <position position="148"/>
    </location>
    <ligand>
        <name>Mn(2+)</name>
        <dbReference type="ChEBI" id="CHEBI:29035"/>
        <label>1</label>
    </ligand>
</feature>
<evidence type="ECO:0000256" key="6">
    <source>
        <dbReference type="ARBA" id="ARBA00023134"/>
    </source>
</evidence>
<evidence type="ECO:0000313" key="13">
    <source>
        <dbReference type="Proteomes" id="UP000077339"/>
    </source>
</evidence>
<dbReference type="EC" id="6.5.1.8" evidence="1"/>
<dbReference type="GO" id="GO:0006396">
    <property type="term" value="P:RNA processing"/>
    <property type="evidence" value="ECO:0007669"/>
    <property type="project" value="InterPro"/>
</dbReference>
<evidence type="ECO:0000256" key="2">
    <source>
        <dbReference type="ARBA" id="ARBA00022598"/>
    </source>
</evidence>